<dbReference type="PANTHER" id="PTHR24062">
    <property type="entry name" value="VOMERONASAL TYPE-1 RECEPTOR"/>
    <property type="match status" value="1"/>
</dbReference>
<keyword evidence="8 11" id="KW-0472">Membrane</keyword>
<comment type="subcellular location">
    <subcellularLocation>
        <location evidence="1 11">Cell membrane</location>
        <topology evidence="1 11">Multi-pass membrane protein</topology>
    </subcellularLocation>
</comment>
<evidence type="ECO:0000256" key="3">
    <source>
        <dbReference type="ARBA" id="ARBA00022475"/>
    </source>
</evidence>
<proteinExistence type="inferred from homology"/>
<evidence type="ECO:0000313" key="14">
    <source>
        <dbReference type="Proteomes" id="UP000472268"/>
    </source>
</evidence>
<evidence type="ECO:0000256" key="4">
    <source>
        <dbReference type="ARBA" id="ARBA00022507"/>
    </source>
</evidence>
<dbReference type="AlphaFoldDB" id="A0A673UVA0"/>
<reference evidence="13 14" key="1">
    <citation type="submission" date="2019-05" db="EMBL/GenBank/DDBJ databases">
        <title>A Chromosome-scale Meerkat (S. suricatta) Genome Assembly.</title>
        <authorList>
            <person name="Dudchenko O."/>
            <person name="Lieberman Aiden E."/>
            <person name="Tung J."/>
            <person name="Barreiro L.B."/>
            <person name="Clutton-Brock T.H."/>
        </authorList>
    </citation>
    <scope>NUCLEOTIDE SEQUENCE [LARGE SCALE GENOMIC DNA]</scope>
</reference>
<dbReference type="OMA" id="MCISPSF"/>
<dbReference type="GO" id="GO:0005886">
    <property type="term" value="C:plasma membrane"/>
    <property type="evidence" value="ECO:0007669"/>
    <property type="project" value="UniProtKB-SubCell"/>
</dbReference>
<feature type="transmembrane region" description="Helical" evidence="11">
    <location>
        <begin position="126"/>
        <end position="148"/>
    </location>
</feature>
<evidence type="ECO:0000256" key="7">
    <source>
        <dbReference type="ARBA" id="ARBA00023040"/>
    </source>
</evidence>
<protein>
    <recommendedName>
        <fullName evidence="11">Vomeronasal type-1 receptor</fullName>
    </recommendedName>
</protein>
<accession>A0A673UVA0</accession>
<dbReference type="Pfam" id="PF03402">
    <property type="entry name" value="V1R"/>
    <property type="match status" value="1"/>
</dbReference>
<sequence>MFRLTPDVMSSFGMNHFLDDFGYKAMTYTSGVSRGLSICTASLMGVFQAVAVSPGHSKWAWLKSKVSMCISPSFLSCWLMNLLIYIQIVMGLQAKIFTTVGFGYSQVYCQMKHNELHYPAALRRVLVIRNLLFVVLMVLSSIYVVNLLHRHRRRTQHVPSPRLSSGPSPESQATHSVLC</sequence>
<evidence type="ECO:0000256" key="10">
    <source>
        <dbReference type="ARBA" id="ARBA00023224"/>
    </source>
</evidence>
<organism evidence="13 14">
    <name type="scientific">Suricata suricatta</name>
    <name type="common">Meerkat</name>
    <dbReference type="NCBI Taxonomy" id="37032"/>
    <lineage>
        <taxon>Eukaryota</taxon>
        <taxon>Metazoa</taxon>
        <taxon>Chordata</taxon>
        <taxon>Craniata</taxon>
        <taxon>Vertebrata</taxon>
        <taxon>Euteleostomi</taxon>
        <taxon>Mammalia</taxon>
        <taxon>Eutheria</taxon>
        <taxon>Laurasiatheria</taxon>
        <taxon>Carnivora</taxon>
        <taxon>Feliformia</taxon>
        <taxon>Herpestidae</taxon>
        <taxon>Suricata</taxon>
    </lineage>
</organism>
<evidence type="ECO:0000256" key="2">
    <source>
        <dbReference type="ARBA" id="ARBA00010663"/>
    </source>
</evidence>
<evidence type="ECO:0000256" key="8">
    <source>
        <dbReference type="ARBA" id="ARBA00023136"/>
    </source>
</evidence>
<keyword evidence="14" id="KW-1185">Reference proteome</keyword>
<keyword evidence="10 11" id="KW-0807">Transducer</keyword>
<keyword evidence="9 11" id="KW-0675">Receptor</keyword>
<dbReference type="Ensembl" id="ENSSSUT00005033578.1">
    <property type="protein sequence ID" value="ENSSSUP00005029418.1"/>
    <property type="gene ID" value="ENSSSUG00005019019.1"/>
</dbReference>
<evidence type="ECO:0000256" key="9">
    <source>
        <dbReference type="ARBA" id="ARBA00023170"/>
    </source>
</evidence>
<evidence type="ECO:0000256" key="1">
    <source>
        <dbReference type="ARBA" id="ARBA00004651"/>
    </source>
</evidence>
<evidence type="ECO:0000256" key="6">
    <source>
        <dbReference type="ARBA" id="ARBA00022989"/>
    </source>
</evidence>
<keyword evidence="5 11" id="KW-0812">Transmembrane</keyword>
<dbReference type="Gene3D" id="1.20.1070.10">
    <property type="entry name" value="Rhodopsin 7-helix transmembrane proteins"/>
    <property type="match status" value="1"/>
</dbReference>
<reference evidence="13" key="3">
    <citation type="submission" date="2025-09" db="UniProtKB">
        <authorList>
            <consortium name="Ensembl"/>
        </authorList>
    </citation>
    <scope>IDENTIFICATION</scope>
</reference>
<comment type="similarity">
    <text evidence="2 11">Belongs to the G-protein coupled receptor 1 family.</text>
</comment>
<keyword evidence="6 11" id="KW-1133">Transmembrane helix</keyword>
<evidence type="ECO:0000256" key="5">
    <source>
        <dbReference type="ARBA" id="ARBA00022692"/>
    </source>
</evidence>
<dbReference type="SUPFAM" id="SSF81321">
    <property type="entry name" value="Family A G protein-coupled receptor-like"/>
    <property type="match status" value="1"/>
</dbReference>
<dbReference type="GO" id="GO:0019236">
    <property type="term" value="P:response to pheromone"/>
    <property type="evidence" value="ECO:0007669"/>
    <property type="project" value="UniProtKB-KW"/>
</dbReference>
<keyword evidence="7 11" id="KW-0297">G-protein coupled receptor</keyword>
<name>A0A673UVA0_SURSU</name>
<evidence type="ECO:0000313" key="13">
    <source>
        <dbReference type="Ensembl" id="ENSSSUP00005029418.1"/>
    </source>
</evidence>
<feature type="compositionally biased region" description="Polar residues" evidence="12">
    <location>
        <begin position="162"/>
        <end position="179"/>
    </location>
</feature>
<feature type="transmembrane region" description="Helical" evidence="11">
    <location>
        <begin position="35"/>
        <end position="54"/>
    </location>
</feature>
<comment type="caution">
    <text evidence="11">Lacks conserved residue(s) required for the propagation of feature annotation.</text>
</comment>
<keyword evidence="4 11" id="KW-0589">Pheromone response</keyword>
<evidence type="ECO:0000256" key="12">
    <source>
        <dbReference type="SAM" id="MobiDB-lite"/>
    </source>
</evidence>
<dbReference type="Proteomes" id="UP000472268">
    <property type="component" value="Chromosome 16"/>
</dbReference>
<feature type="region of interest" description="Disordered" evidence="12">
    <location>
        <begin position="156"/>
        <end position="179"/>
    </location>
</feature>
<keyword evidence="3 11" id="KW-1003">Cell membrane</keyword>
<evidence type="ECO:0000256" key="11">
    <source>
        <dbReference type="RuleBase" id="RU364061"/>
    </source>
</evidence>
<reference evidence="13" key="2">
    <citation type="submission" date="2025-08" db="UniProtKB">
        <authorList>
            <consortium name="Ensembl"/>
        </authorList>
    </citation>
    <scope>IDENTIFICATION</scope>
</reference>
<dbReference type="InterPro" id="IPR004072">
    <property type="entry name" value="Vmron_rcpt_1"/>
</dbReference>
<dbReference type="GO" id="GO:0016503">
    <property type="term" value="F:pheromone receptor activity"/>
    <property type="evidence" value="ECO:0007669"/>
    <property type="project" value="InterPro"/>
</dbReference>